<accession>A0A9X2W794</accession>
<dbReference type="AlphaFoldDB" id="A0A9X2W794"/>
<sequence>MKYRKEIDNDYAFGRGDAAFLNDSAQAVAQAVKTRLSLWRGEWFLDTAEGTPYVQSVLGKHSEDIYSLAIRDRISGTQGVKSITVFNTQNNSNTRRLTYSVTLDTLYGEVTVDV</sequence>
<evidence type="ECO:0000313" key="1">
    <source>
        <dbReference type="EMBL" id="MCT4701517.1"/>
    </source>
</evidence>
<keyword evidence="2" id="KW-1185">Reference proteome</keyword>
<comment type="caution">
    <text evidence="1">The sequence shown here is derived from an EMBL/GenBank/DDBJ whole genome shotgun (WGS) entry which is preliminary data.</text>
</comment>
<proteinExistence type="predicted"/>
<dbReference type="Pfam" id="PF10934">
    <property type="entry name" value="Sheath_initiator"/>
    <property type="match status" value="1"/>
</dbReference>
<dbReference type="EMBL" id="JALHAP010000074">
    <property type="protein sequence ID" value="MCT4701517.1"/>
    <property type="molecule type" value="Genomic_DNA"/>
</dbReference>
<name>A0A9X2W794_9ENTR</name>
<reference evidence="1" key="1">
    <citation type="submission" date="2022-03" db="EMBL/GenBank/DDBJ databases">
        <title>Proposal of a novel genus Dryocolo and two novel species.</title>
        <authorList>
            <person name="Maddock D.W."/>
            <person name="Brady C.L."/>
            <person name="Denman S."/>
            <person name="Arnold D."/>
        </authorList>
    </citation>
    <scope>NUCLEOTIDE SEQUENCE</scope>
    <source>
        <strain evidence="1">H6W4</strain>
    </source>
</reference>
<dbReference type="InterPro" id="IPR020288">
    <property type="entry name" value="Sheath_initiator"/>
</dbReference>
<gene>
    <name evidence="1" type="ORF">MUA00_06835</name>
</gene>
<dbReference type="RefSeq" id="WP_271122242.1">
    <property type="nucleotide sequence ID" value="NZ_JALHAN010000061.1"/>
</dbReference>
<evidence type="ECO:0008006" key="3">
    <source>
        <dbReference type="Google" id="ProtNLM"/>
    </source>
</evidence>
<organism evidence="1 2">
    <name type="scientific">Dryocola boscaweniae</name>
    <dbReference type="NCBI Taxonomy" id="2925397"/>
    <lineage>
        <taxon>Bacteria</taxon>
        <taxon>Pseudomonadati</taxon>
        <taxon>Pseudomonadota</taxon>
        <taxon>Gammaproteobacteria</taxon>
        <taxon>Enterobacterales</taxon>
        <taxon>Enterobacteriaceae</taxon>
        <taxon>Dryocola</taxon>
    </lineage>
</organism>
<protein>
    <recommendedName>
        <fullName evidence="3">Bacteriophage protein</fullName>
    </recommendedName>
</protein>
<dbReference type="Proteomes" id="UP001150641">
    <property type="component" value="Unassembled WGS sequence"/>
</dbReference>
<evidence type="ECO:0000313" key="2">
    <source>
        <dbReference type="Proteomes" id="UP001150641"/>
    </source>
</evidence>